<dbReference type="STRING" id="946122.A0A0C2XDK3"/>
<dbReference type="PANTHER" id="PTHR43735">
    <property type="entry name" value="APOPTOSIS-INDUCING FACTOR 1"/>
    <property type="match status" value="1"/>
</dbReference>
<feature type="domain" description="FAD/NAD(P)-binding" evidence="6">
    <location>
        <begin position="6"/>
        <end position="343"/>
    </location>
</feature>
<dbReference type="OrthoDB" id="202203at2759"/>
<name>A0A0C2XDK3_AMAMK</name>
<dbReference type="Proteomes" id="UP000054549">
    <property type="component" value="Unassembled WGS sequence"/>
</dbReference>
<dbReference type="Gene3D" id="3.50.50.60">
    <property type="entry name" value="FAD/NAD(P)-binding domain"/>
    <property type="match status" value="2"/>
</dbReference>
<accession>A0A0C2XDK3</accession>
<dbReference type="PRINTS" id="PR00368">
    <property type="entry name" value="FADPNR"/>
</dbReference>
<evidence type="ECO:0000313" key="7">
    <source>
        <dbReference type="EMBL" id="KIL66928.1"/>
    </source>
</evidence>
<keyword evidence="2" id="KW-0285">Flavoprotein</keyword>
<sequence>MADRENVIVVGGGAAGTSIARQLSTMLNHTKHNLILVSSRDYLIYYPSLIRTLVERDPPIRSILPPDFTNVTPLYSARNGESTNATSPTIDGGEDNKAPRPVYGDEEYLGRGLIPLNHLFDGGHGKLIVGKVASIVDEGAHGGHITLEDGTELTWSVLVLAPGSTWEGPFALPEGPKEDCIDHIRKWRNKFKRARNIVIGGAGAIGIELATEIKDRYPEKDVTLVHGQDLPMNDFYPQKWRKLLHDRIRKLQIKTIYNDGIDELKVEYNAVTTRNGETLLTDLLVPARGGKMNTDFIKTLGENVLWSNGCVRINPVFQMIYNKRIYAAGDVIEWEEQKQYVKALTHADMIARNVIDTIKREDATHIYRGSKETISLTLGEGKGATYFSHLWGLQFGDSFTTSYKARYADVDYARRQLGVED</sequence>
<organism evidence="7 8">
    <name type="scientific">Amanita muscaria (strain Koide BX008)</name>
    <dbReference type="NCBI Taxonomy" id="946122"/>
    <lineage>
        <taxon>Eukaryota</taxon>
        <taxon>Fungi</taxon>
        <taxon>Dikarya</taxon>
        <taxon>Basidiomycota</taxon>
        <taxon>Agaricomycotina</taxon>
        <taxon>Agaricomycetes</taxon>
        <taxon>Agaricomycetidae</taxon>
        <taxon>Agaricales</taxon>
        <taxon>Pluteineae</taxon>
        <taxon>Amanitaceae</taxon>
        <taxon>Amanita</taxon>
    </lineage>
</organism>
<dbReference type="InterPro" id="IPR036188">
    <property type="entry name" value="FAD/NAD-bd_sf"/>
</dbReference>
<dbReference type="PANTHER" id="PTHR43735:SF3">
    <property type="entry name" value="FERROPTOSIS SUPPRESSOR PROTEIN 1"/>
    <property type="match status" value="1"/>
</dbReference>
<evidence type="ECO:0000256" key="2">
    <source>
        <dbReference type="ARBA" id="ARBA00022630"/>
    </source>
</evidence>
<reference evidence="7 8" key="1">
    <citation type="submission" date="2014-04" db="EMBL/GenBank/DDBJ databases">
        <title>Evolutionary Origins and Diversification of the Mycorrhizal Mutualists.</title>
        <authorList>
            <consortium name="DOE Joint Genome Institute"/>
            <consortium name="Mycorrhizal Genomics Consortium"/>
            <person name="Kohler A."/>
            <person name="Kuo A."/>
            <person name="Nagy L.G."/>
            <person name="Floudas D."/>
            <person name="Copeland A."/>
            <person name="Barry K.W."/>
            <person name="Cichocki N."/>
            <person name="Veneault-Fourrey C."/>
            <person name="LaButti K."/>
            <person name="Lindquist E.A."/>
            <person name="Lipzen A."/>
            <person name="Lundell T."/>
            <person name="Morin E."/>
            <person name="Murat C."/>
            <person name="Riley R."/>
            <person name="Ohm R."/>
            <person name="Sun H."/>
            <person name="Tunlid A."/>
            <person name="Henrissat B."/>
            <person name="Grigoriev I.V."/>
            <person name="Hibbett D.S."/>
            <person name="Martin F."/>
        </authorList>
    </citation>
    <scope>NUCLEOTIDE SEQUENCE [LARGE SCALE GENOMIC DNA]</scope>
    <source>
        <strain evidence="7 8">Koide BX008</strain>
    </source>
</reference>
<dbReference type="PRINTS" id="PR00411">
    <property type="entry name" value="PNDRDTASEI"/>
</dbReference>
<evidence type="ECO:0000259" key="6">
    <source>
        <dbReference type="Pfam" id="PF07992"/>
    </source>
</evidence>
<feature type="compositionally biased region" description="Polar residues" evidence="5">
    <location>
        <begin position="76"/>
        <end position="89"/>
    </location>
</feature>
<dbReference type="InParanoid" id="A0A0C2XDK3"/>
<dbReference type="EMBL" id="KN818234">
    <property type="protein sequence ID" value="KIL66928.1"/>
    <property type="molecule type" value="Genomic_DNA"/>
</dbReference>
<dbReference type="GO" id="GO:0050660">
    <property type="term" value="F:flavin adenine dinucleotide binding"/>
    <property type="evidence" value="ECO:0007669"/>
    <property type="project" value="TreeGrafter"/>
</dbReference>
<dbReference type="HOGENOM" id="CLU_019845_2_0_1"/>
<protein>
    <recommendedName>
        <fullName evidence="6">FAD/NAD(P)-binding domain-containing protein</fullName>
    </recommendedName>
</protein>
<feature type="region of interest" description="Disordered" evidence="5">
    <location>
        <begin position="76"/>
        <end position="99"/>
    </location>
</feature>
<keyword evidence="8" id="KW-1185">Reference proteome</keyword>
<proteinExistence type="inferred from homology"/>
<dbReference type="GO" id="GO:0005737">
    <property type="term" value="C:cytoplasm"/>
    <property type="evidence" value="ECO:0007669"/>
    <property type="project" value="TreeGrafter"/>
</dbReference>
<gene>
    <name evidence="7" type="ORF">M378DRAFT_185911</name>
</gene>
<dbReference type="Pfam" id="PF07992">
    <property type="entry name" value="Pyr_redox_2"/>
    <property type="match status" value="1"/>
</dbReference>
<dbReference type="InterPro" id="IPR023753">
    <property type="entry name" value="FAD/NAD-binding_dom"/>
</dbReference>
<evidence type="ECO:0000256" key="4">
    <source>
        <dbReference type="ARBA" id="ARBA00023002"/>
    </source>
</evidence>
<keyword evidence="4" id="KW-0560">Oxidoreductase</keyword>
<dbReference type="Gene3D" id="3.50.50.100">
    <property type="match status" value="1"/>
</dbReference>
<evidence type="ECO:0000313" key="8">
    <source>
        <dbReference type="Proteomes" id="UP000054549"/>
    </source>
</evidence>
<keyword evidence="3" id="KW-0274">FAD</keyword>
<dbReference type="AlphaFoldDB" id="A0A0C2XDK3"/>
<evidence type="ECO:0000256" key="3">
    <source>
        <dbReference type="ARBA" id="ARBA00022827"/>
    </source>
</evidence>
<comment type="similarity">
    <text evidence="1">Belongs to the FAD-dependent oxidoreductase family.</text>
</comment>
<dbReference type="SUPFAM" id="SSF51905">
    <property type="entry name" value="FAD/NAD(P)-binding domain"/>
    <property type="match status" value="1"/>
</dbReference>
<evidence type="ECO:0000256" key="1">
    <source>
        <dbReference type="ARBA" id="ARBA00006442"/>
    </source>
</evidence>
<dbReference type="GO" id="GO:0004174">
    <property type="term" value="F:electron-transferring-flavoprotein dehydrogenase activity"/>
    <property type="evidence" value="ECO:0007669"/>
    <property type="project" value="TreeGrafter"/>
</dbReference>
<evidence type="ECO:0000256" key="5">
    <source>
        <dbReference type="SAM" id="MobiDB-lite"/>
    </source>
</evidence>